<gene>
    <name evidence="2" type="ORF">GCM10009668_33820</name>
</gene>
<evidence type="ECO:0000313" key="3">
    <source>
        <dbReference type="Proteomes" id="UP001501581"/>
    </source>
</evidence>
<comment type="caution">
    <text evidence="2">The sequence shown here is derived from an EMBL/GenBank/DDBJ whole genome shotgun (WGS) entry which is preliminary data.</text>
</comment>
<dbReference type="InterPro" id="IPR027417">
    <property type="entry name" value="P-loop_NTPase"/>
</dbReference>
<name>A0ABP4EL07_9ACTN</name>
<sequence>MSRTHPRVGPLASDGSTALALDVDALLDDRGTEIIVCCGSGGVGKTTTSAALALRAAERGRKVVVLTIDPARRLAQSMGIESLDNTPRPVPGAGADGGSLDAMMLDMKSTFDEVVLSQANPEKAKQILENPFYVALSTSFAGTQEYMAMEKLGQLHASAQESGAWDLIVVDTPPSRSALDFLDAPERLSSFLDGRFIKLLLTPARGPARLMSAGFSMMTNALSKIVGASVLQDLQTFVAAFDTLFGGFRQRAQKTFQLLQAEGTAFLVVAAPEPDALREAAYFVERLSGERMPLAGLVVNRASGAPVSRLSADSAVAAAERLLADDDDANDLSAGLLRLHADRVRIVEREARLRRGFATSHPNVATAVVPALASDVHDLDGLRTIGTLIAEQG</sequence>
<dbReference type="PANTHER" id="PTHR10803:SF26">
    <property type="entry name" value="ANION TRANSPORTER ATPASE-RELATED"/>
    <property type="match status" value="1"/>
</dbReference>
<dbReference type="SUPFAM" id="SSF52540">
    <property type="entry name" value="P-loop containing nucleoside triphosphate hydrolases"/>
    <property type="match status" value="1"/>
</dbReference>
<dbReference type="Pfam" id="PF02374">
    <property type="entry name" value="ArsA_ATPase"/>
    <property type="match status" value="1"/>
</dbReference>
<dbReference type="InterPro" id="IPR016300">
    <property type="entry name" value="ATPase_ArsA/GET3"/>
</dbReference>
<protein>
    <submittedName>
        <fullName evidence="2">ArsA family ATPase</fullName>
    </submittedName>
</protein>
<dbReference type="Gene3D" id="3.40.50.300">
    <property type="entry name" value="P-loop containing nucleotide triphosphate hydrolases"/>
    <property type="match status" value="1"/>
</dbReference>
<accession>A0ABP4EL07</accession>
<evidence type="ECO:0000259" key="1">
    <source>
        <dbReference type="Pfam" id="PF02374"/>
    </source>
</evidence>
<dbReference type="Proteomes" id="UP001501581">
    <property type="component" value="Unassembled WGS sequence"/>
</dbReference>
<dbReference type="RefSeq" id="WP_343996031.1">
    <property type="nucleotide sequence ID" value="NZ_BAAALG010000013.1"/>
</dbReference>
<reference evidence="3" key="1">
    <citation type="journal article" date="2019" name="Int. J. Syst. Evol. Microbiol.">
        <title>The Global Catalogue of Microorganisms (GCM) 10K type strain sequencing project: providing services to taxonomists for standard genome sequencing and annotation.</title>
        <authorList>
            <consortium name="The Broad Institute Genomics Platform"/>
            <consortium name="The Broad Institute Genome Sequencing Center for Infectious Disease"/>
            <person name="Wu L."/>
            <person name="Ma J."/>
        </authorList>
    </citation>
    <scope>NUCLEOTIDE SEQUENCE [LARGE SCALE GENOMIC DNA]</scope>
    <source>
        <strain evidence="3">JCM 13008</strain>
    </source>
</reference>
<organism evidence="2 3">
    <name type="scientific">Nocardioides dubius</name>
    <dbReference type="NCBI Taxonomy" id="317019"/>
    <lineage>
        <taxon>Bacteria</taxon>
        <taxon>Bacillati</taxon>
        <taxon>Actinomycetota</taxon>
        <taxon>Actinomycetes</taxon>
        <taxon>Propionibacteriales</taxon>
        <taxon>Nocardioidaceae</taxon>
        <taxon>Nocardioides</taxon>
    </lineage>
</organism>
<proteinExistence type="predicted"/>
<evidence type="ECO:0000313" key="2">
    <source>
        <dbReference type="EMBL" id="GAA1110434.1"/>
    </source>
</evidence>
<dbReference type="PANTHER" id="PTHR10803">
    <property type="entry name" value="ARSENICAL PUMP-DRIVING ATPASE ARSENITE-TRANSLOCATING ATPASE"/>
    <property type="match status" value="1"/>
</dbReference>
<dbReference type="InterPro" id="IPR025723">
    <property type="entry name" value="ArsA/GET3_ATPase-like"/>
</dbReference>
<dbReference type="EMBL" id="BAAALG010000013">
    <property type="protein sequence ID" value="GAA1110434.1"/>
    <property type="molecule type" value="Genomic_DNA"/>
</dbReference>
<feature type="domain" description="ArsA/GET3 Anion-transporting ATPase-like" evidence="1">
    <location>
        <begin position="33"/>
        <end position="301"/>
    </location>
</feature>
<keyword evidence="3" id="KW-1185">Reference proteome</keyword>